<comment type="caution">
    <text evidence="7">The sequence shown here is derived from an EMBL/GenBank/DDBJ whole genome shotgun (WGS) entry which is preliminary data.</text>
</comment>
<comment type="function">
    <text evidence="5">Catalyzes the formation of 2'O-methylated cytidine (Cm32) or 2'O-methylated uridine (Um32) at position 32 in tRNA.</text>
</comment>
<sequence>MSWKENVYFVLVEPKEAGNIGISARAIKNMGFTKMSLVNPVPLTDETKWMAWRSEDVLERAEICSGIDEAIKDKALVVGTTRRRGSKRGAIVDVRDGVKRIYEVAQKNRVAILFGREDKGLFNEEVEKCGYLITIPSSDLQPSLNLGQAVLVVAYELMRCEELRDYHMQRQFYVDQTELEKLYERLYNLLKKSGYIPEGEVEKRIMNNFRHLFGRTGLTFWELRMLHGLCTHLEELLNKSMEYKNESHTF</sequence>
<dbReference type="GO" id="GO:0160206">
    <property type="term" value="F:tRNA (cytidine(32)/uridine(32)-2'-O)-methyltransferase activity"/>
    <property type="evidence" value="ECO:0007669"/>
    <property type="project" value="UniProtKB-EC"/>
</dbReference>
<keyword evidence="2 5" id="KW-0489">Methyltransferase</keyword>
<dbReference type="SUPFAM" id="SSF75217">
    <property type="entry name" value="alpha/beta knot"/>
    <property type="match status" value="1"/>
</dbReference>
<dbReference type="InterPro" id="IPR029028">
    <property type="entry name" value="Alpha/beta_knot_MTases"/>
</dbReference>
<dbReference type="GO" id="GO:0005829">
    <property type="term" value="C:cytosol"/>
    <property type="evidence" value="ECO:0007669"/>
    <property type="project" value="TreeGrafter"/>
</dbReference>
<keyword evidence="5" id="KW-0819">tRNA processing</keyword>
<dbReference type="PANTHER" id="PTHR42786">
    <property type="entry name" value="TRNA/RRNA METHYLTRANSFERASE"/>
    <property type="match status" value="1"/>
</dbReference>
<comment type="similarity">
    <text evidence="1">Belongs to the class IV-like SAM-binding methyltransferase superfamily. RNA methyltransferase TrmH family.</text>
</comment>
<name>A0A7C4AK28_9BACT</name>
<keyword evidence="5" id="KW-0963">Cytoplasm</keyword>
<comment type="subcellular location">
    <subcellularLocation>
        <location evidence="5">Cytoplasm</location>
    </subcellularLocation>
</comment>
<dbReference type="CDD" id="cd18093">
    <property type="entry name" value="SpoU-like_TrmJ"/>
    <property type="match status" value="1"/>
</dbReference>
<dbReference type="AlphaFoldDB" id="A0A7C4AK28"/>
<keyword evidence="4 5" id="KW-0949">S-adenosyl-L-methionine</keyword>
<gene>
    <name evidence="5" type="primary">trmJ</name>
    <name evidence="7" type="ORF">ENV75_06190</name>
</gene>
<feature type="domain" description="tRNA/rRNA methyltransferase SpoU type" evidence="6">
    <location>
        <begin position="7"/>
        <end position="155"/>
    </location>
</feature>
<dbReference type="PIRSF" id="PIRSF004808">
    <property type="entry name" value="LasT"/>
    <property type="match status" value="1"/>
</dbReference>
<evidence type="ECO:0000256" key="4">
    <source>
        <dbReference type="ARBA" id="ARBA00022691"/>
    </source>
</evidence>
<reference evidence="7" key="1">
    <citation type="journal article" date="2020" name="mSystems">
        <title>Genome- and Community-Level Interaction Insights into Carbon Utilization and Element Cycling Functions of Hydrothermarchaeota in Hydrothermal Sediment.</title>
        <authorList>
            <person name="Zhou Z."/>
            <person name="Liu Y."/>
            <person name="Xu W."/>
            <person name="Pan J."/>
            <person name="Luo Z.H."/>
            <person name="Li M."/>
        </authorList>
    </citation>
    <scope>NUCLEOTIDE SEQUENCE [LARGE SCALE GENOMIC DNA]</scope>
    <source>
        <strain evidence="7">SpSt-788</strain>
    </source>
</reference>
<evidence type="ECO:0000256" key="2">
    <source>
        <dbReference type="ARBA" id="ARBA00022603"/>
    </source>
</evidence>
<accession>A0A7C4AK28</accession>
<evidence type="ECO:0000256" key="3">
    <source>
        <dbReference type="ARBA" id="ARBA00022679"/>
    </source>
</evidence>
<dbReference type="NCBIfam" id="TIGR00050">
    <property type="entry name" value="rRNA_methyl_1"/>
    <property type="match status" value="1"/>
</dbReference>
<dbReference type="EMBL" id="DTHO01000066">
    <property type="protein sequence ID" value="HGH00016.1"/>
    <property type="molecule type" value="Genomic_DNA"/>
</dbReference>
<protein>
    <recommendedName>
        <fullName evidence="5">tRNA (cytidine/uridine-2'-O-)-methyltransferase TrmJ</fullName>
        <ecNumber evidence="5">2.1.1.200</ecNumber>
    </recommendedName>
    <alternativeName>
        <fullName evidence="5">tRNA (cytidine(32)/uridine(32)-2'-O)-methyltransferase</fullName>
    </alternativeName>
    <alternativeName>
        <fullName evidence="5">tRNA Cm32/Um32 methyltransferase</fullName>
    </alternativeName>
</protein>
<dbReference type="PANTHER" id="PTHR42786:SF2">
    <property type="entry name" value="TRNA (CYTIDINE_URIDINE-2'-O-)-METHYLTRANSFERASE TRMJ"/>
    <property type="match status" value="1"/>
</dbReference>
<dbReference type="InterPro" id="IPR001537">
    <property type="entry name" value="SpoU_MeTrfase"/>
</dbReference>
<dbReference type="InterPro" id="IPR029026">
    <property type="entry name" value="tRNA_m1G_MTases_N"/>
</dbReference>
<dbReference type="EC" id="2.1.1.200" evidence="5"/>
<dbReference type="Gene3D" id="1.10.8.590">
    <property type="match status" value="1"/>
</dbReference>
<evidence type="ECO:0000313" key="7">
    <source>
        <dbReference type="EMBL" id="HGH00016.1"/>
    </source>
</evidence>
<dbReference type="Gene3D" id="3.40.1280.10">
    <property type="match status" value="1"/>
</dbReference>
<evidence type="ECO:0000259" key="6">
    <source>
        <dbReference type="Pfam" id="PF00588"/>
    </source>
</evidence>
<dbReference type="Pfam" id="PF00588">
    <property type="entry name" value="SpoU_methylase"/>
    <property type="match status" value="1"/>
</dbReference>
<proteinExistence type="inferred from homology"/>
<comment type="catalytic activity">
    <reaction evidence="5">
        <text>uridine(32) in tRNA + S-adenosyl-L-methionine = 2'-O-methyluridine(32) in tRNA + S-adenosyl-L-homocysteine + H(+)</text>
        <dbReference type="Rhea" id="RHEA:42936"/>
        <dbReference type="Rhea" id="RHEA-COMP:10107"/>
        <dbReference type="Rhea" id="RHEA-COMP:10290"/>
        <dbReference type="ChEBI" id="CHEBI:15378"/>
        <dbReference type="ChEBI" id="CHEBI:57856"/>
        <dbReference type="ChEBI" id="CHEBI:59789"/>
        <dbReference type="ChEBI" id="CHEBI:65315"/>
        <dbReference type="ChEBI" id="CHEBI:74478"/>
        <dbReference type="EC" id="2.1.1.200"/>
    </reaction>
</comment>
<dbReference type="GO" id="GO:0003723">
    <property type="term" value="F:RNA binding"/>
    <property type="evidence" value="ECO:0007669"/>
    <property type="project" value="InterPro"/>
</dbReference>
<evidence type="ECO:0000256" key="1">
    <source>
        <dbReference type="ARBA" id="ARBA00007228"/>
    </source>
</evidence>
<dbReference type="InterPro" id="IPR004384">
    <property type="entry name" value="RNA_MeTrfase_TrmJ/LasT"/>
</dbReference>
<comment type="catalytic activity">
    <reaction evidence="5">
        <text>cytidine(32) in tRNA + S-adenosyl-L-methionine = 2'-O-methylcytidine(32) in tRNA + S-adenosyl-L-homocysteine + H(+)</text>
        <dbReference type="Rhea" id="RHEA:42932"/>
        <dbReference type="Rhea" id="RHEA-COMP:10288"/>
        <dbReference type="Rhea" id="RHEA-COMP:10289"/>
        <dbReference type="ChEBI" id="CHEBI:15378"/>
        <dbReference type="ChEBI" id="CHEBI:57856"/>
        <dbReference type="ChEBI" id="CHEBI:59789"/>
        <dbReference type="ChEBI" id="CHEBI:74495"/>
        <dbReference type="ChEBI" id="CHEBI:82748"/>
        <dbReference type="EC" id="2.1.1.200"/>
    </reaction>
</comment>
<evidence type="ECO:0000256" key="5">
    <source>
        <dbReference type="RuleBase" id="RU362024"/>
    </source>
</evidence>
<keyword evidence="3 7" id="KW-0808">Transferase</keyword>
<dbReference type="GO" id="GO:0002128">
    <property type="term" value="P:tRNA nucleoside ribose methylation"/>
    <property type="evidence" value="ECO:0007669"/>
    <property type="project" value="TreeGrafter"/>
</dbReference>
<organism evidence="7">
    <name type="scientific">Thermodesulfovibrio aggregans</name>
    <dbReference type="NCBI Taxonomy" id="86166"/>
    <lineage>
        <taxon>Bacteria</taxon>
        <taxon>Pseudomonadati</taxon>
        <taxon>Nitrospirota</taxon>
        <taxon>Thermodesulfovibrionia</taxon>
        <taxon>Thermodesulfovibrionales</taxon>
        <taxon>Thermodesulfovibrionaceae</taxon>
        <taxon>Thermodesulfovibrio</taxon>
    </lineage>
</organism>
<comment type="subunit">
    <text evidence="5">Homodimer.</text>
</comment>